<accession>B1I4X3</accession>
<keyword evidence="4" id="KW-1185">Reference proteome</keyword>
<evidence type="ECO:0000313" key="3">
    <source>
        <dbReference type="EMBL" id="ACA60041.1"/>
    </source>
</evidence>
<feature type="compositionally biased region" description="Gly residues" evidence="2">
    <location>
        <begin position="10"/>
        <end position="24"/>
    </location>
</feature>
<dbReference type="Proteomes" id="UP000008544">
    <property type="component" value="Chromosome"/>
</dbReference>
<gene>
    <name evidence="3" type="ordered locus">Daud_1538</name>
</gene>
<proteinExistence type="predicted"/>
<sequence length="124" mass="13085">MPAGDRTGPFGAGPRTGRGLGLCGGAAAPGYTAPEFGQGGRFGAWGFGGCRGGRGRRCWFGGPGRGRAYAWGLSYGPATREDEVETLSEQAAELERALKHVKARLNTLRREKNQGEAEGENEDE</sequence>
<keyword evidence="1" id="KW-0175">Coiled coil</keyword>
<organism evidence="3 4">
    <name type="scientific">Desulforudis audaxviator (strain MP104C)</name>
    <dbReference type="NCBI Taxonomy" id="477974"/>
    <lineage>
        <taxon>Bacteria</taxon>
        <taxon>Bacillati</taxon>
        <taxon>Bacillota</taxon>
        <taxon>Clostridia</taxon>
        <taxon>Thermoanaerobacterales</taxon>
        <taxon>Candidatus Desulforudaceae</taxon>
        <taxon>Candidatus Desulforudis</taxon>
    </lineage>
</organism>
<protein>
    <recommendedName>
        <fullName evidence="5">DUF5320 domain-containing protein</fullName>
    </recommendedName>
</protein>
<name>B1I4X3_DESAP</name>
<reference evidence="3 4" key="2">
    <citation type="journal article" date="2008" name="Science">
        <title>Environmental genomics reveals a single-species ecosystem deep within Earth.</title>
        <authorList>
            <person name="Chivian D."/>
            <person name="Brodie E.L."/>
            <person name="Alm E.J."/>
            <person name="Culley D.E."/>
            <person name="Dehal P.S."/>
            <person name="Desantis T.Z."/>
            <person name="Gihring T.M."/>
            <person name="Lapidus A."/>
            <person name="Lin L.H."/>
            <person name="Lowry S.R."/>
            <person name="Moser D.P."/>
            <person name="Richardson P.M."/>
            <person name="Southam G."/>
            <person name="Wanger G."/>
            <person name="Pratt L.M."/>
            <person name="Andersen G.L."/>
            <person name="Hazen T.C."/>
            <person name="Brockman F.J."/>
            <person name="Arkin A.P."/>
            <person name="Onstott T.C."/>
        </authorList>
    </citation>
    <scope>NUCLEOTIDE SEQUENCE [LARGE SCALE GENOMIC DNA]</scope>
    <source>
        <strain evidence="3 4">MP104C</strain>
    </source>
</reference>
<dbReference type="RefSeq" id="WP_012302622.1">
    <property type="nucleotide sequence ID" value="NC_010424.1"/>
</dbReference>
<dbReference type="InterPro" id="IPR035205">
    <property type="entry name" value="DUF5320"/>
</dbReference>
<dbReference type="Pfam" id="PF17253">
    <property type="entry name" value="DUF5320"/>
    <property type="match status" value="1"/>
</dbReference>
<dbReference type="KEGG" id="dau:Daud_1538"/>
<feature type="region of interest" description="Disordered" evidence="2">
    <location>
        <begin position="1"/>
        <end position="24"/>
    </location>
</feature>
<dbReference type="HOGENOM" id="CLU_136587_0_0_9"/>
<evidence type="ECO:0000313" key="4">
    <source>
        <dbReference type="Proteomes" id="UP000008544"/>
    </source>
</evidence>
<evidence type="ECO:0000256" key="1">
    <source>
        <dbReference type="SAM" id="Coils"/>
    </source>
</evidence>
<evidence type="ECO:0000256" key="2">
    <source>
        <dbReference type="SAM" id="MobiDB-lite"/>
    </source>
</evidence>
<feature type="coiled-coil region" evidence="1">
    <location>
        <begin position="84"/>
        <end position="118"/>
    </location>
</feature>
<reference evidence="4" key="1">
    <citation type="submission" date="2007-10" db="EMBL/GenBank/DDBJ databases">
        <title>Complete sequence of chromosome of Desulforudis audaxviator MP104C.</title>
        <authorList>
            <person name="Copeland A."/>
            <person name="Lucas S."/>
            <person name="Lapidus A."/>
            <person name="Barry K."/>
            <person name="Glavina del Rio T."/>
            <person name="Dalin E."/>
            <person name="Tice H."/>
            <person name="Bruce D."/>
            <person name="Pitluck S."/>
            <person name="Lowry S.R."/>
            <person name="Larimer F."/>
            <person name="Land M.L."/>
            <person name="Hauser L."/>
            <person name="Kyrpides N."/>
            <person name="Ivanova N.N."/>
            <person name="Richardson P."/>
        </authorList>
    </citation>
    <scope>NUCLEOTIDE SEQUENCE [LARGE SCALE GENOMIC DNA]</scope>
    <source>
        <strain evidence="4">MP104C</strain>
    </source>
</reference>
<evidence type="ECO:0008006" key="5">
    <source>
        <dbReference type="Google" id="ProtNLM"/>
    </source>
</evidence>
<dbReference type="STRING" id="477974.Daud_1538"/>
<dbReference type="AlphaFoldDB" id="B1I4X3"/>
<dbReference type="EMBL" id="CP000860">
    <property type="protein sequence ID" value="ACA60041.1"/>
    <property type="molecule type" value="Genomic_DNA"/>
</dbReference>